<evidence type="ECO:0000256" key="7">
    <source>
        <dbReference type="ARBA" id="ARBA00022691"/>
    </source>
</evidence>
<evidence type="ECO:0000313" key="18">
    <source>
        <dbReference type="Proteomes" id="UP000887572"/>
    </source>
</evidence>
<dbReference type="GO" id="GO:0005794">
    <property type="term" value="C:Golgi apparatus"/>
    <property type="evidence" value="ECO:0007669"/>
    <property type="project" value="TreeGrafter"/>
</dbReference>
<keyword evidence="7" id="KW-0949">S-adenosyl-L-methionine</keyword>
<evidence type="ECO:0000256" key="8">
    <source>
        <dbReference type="ARBA" id="ARBA00022692"/>
    </source>
</evidence>
<dbReference type="GO" id="GO:0016020">
    <property type="term" value="C:membrane"/>
    <property type="evidence" value="ECO:0007669"/>
    <property type="project" value="UniProtKB-SubCell"/>
</dbReference>
<accession>A0A914GUU2</accession>
<proteinExistence type="inferred from homology"/>
<evidence type="ECO:0000259" key="17">
    <source>
        <dbReference type="SMART" id="SM01144"/>
    </source>
</evidence>
<dbReference type="GO" id="GO:0005975">
    <property type="term" value="P:carbohydrate metabolic process"/>
    <property type="evidence" value="ECO:0007669"/>
    <property type="project" value="InterPro"/>
</dbReference>
<evidence type="ECO:0000256" key="11">
    <source>
        <dbReference type="ARBA" id="ARBA00022989"/>
    </source>
</evidence>
<evidence type="ECO:0000313" key="19">
    <source>
        <dbReference type="WBParaSite" id="Gr19_v10_g10594.t1"/>
    </source>
</evidence>
<comment type="subcellular location">
    <subcellularLocation>
        <location evidence="1">Membrane</location>
        <topology evidence="1">Single-pass type II membrane protein</topology>
    </subcellularLocation>
</comment>
<dbReference type="Gene3D" id="3.90.550.10">
    <property type="entry name" value="Spore Coat Polysaccharide Biosynthesis Protein SpsA, Chain A"/>
    <property type="match status" value="1"/>
</dbReference>
<dbReference type="GO" id="GO:0033842">
    <property type="term" value="F:N-acetyl-beta-glucosaminyl-derivative 4-beta-N-acetylgalactosaminyltransferase activity"/>
    <property type="evidence" value="ECO:0007669"/>
    <property type="project" value="TreeGrafter"/>
</dbReference>
<dbReference type="AlphaFoldDB" id="A0A914GUU2"/>
<dbReference type="PANTHER" id="PTHR19300">
    <property type="entry name" value="BETA-1,4-GALACTOSYLTRANSFERASE"/>
    <property type="match status" value="1"/>
</dbReference>
<dbReference type="InterPro" id="IPR027995">
    <property type="entry name" value="Galactosyl_T_N"/>
</dbReference>
<dbReference type="PRINTS" id="PR02050">
    <property type="entry name" value="B14GALTRFASE"/>
</dbReference>
<feature type="transmembrane region" description="Helical" evidence="16">
    <location>
        <begin position="289"/>
        <end position="308"/>
    </location>
</feature>
<evidence type="ECO:0000256" key="2">
    <source>
        <dbReference type="ARBA" id="ARBA00004922"/>
    </source>
</evidence>
<evidence type="ECO:0000256" key="16">
    <source>
        <dbReference type="SAM" id="Phobius"/>
    </source>
</evidence>
<evidence type="ECO:0000256" key="5">
    <source>
        <dbReference type="ARBA" id="ARBA00022676"/>
    </source>
</evidence>
<evidence type="ECO:0000256" key="1">
    <source>
        <dbReference type="ARBA" id="ARBA00004606"/>
    </source>
</evidence>
<dbReference type="SMART" id="SM01144">
    <property type="entry name" value="DTW"/>
    <property type="match status" value="1"/>
</dbReference>
<comment type="catalytic activity">
    <reaction evidence="14">
        <text>a uridine in tRNA + S-adenosyl-L-methionine = a 3-[(3S)-3-amino-3-carboxypropyl]uridine in tRNA + S-methyl-5'-thioadenosine + H(+)</text>
        <dbReference type="Rhea" id="RHEA:62432"/>
        <dbReference type="Rhea" id="RHEA-COMP:13339"/>
        <dbReference type="Rhea" id="RHEA-COMP:16092"/>
        <dbReference type="ChEBI" id="CHEBI:15378"/>
        <dbReference type="ChEBI" id="CHEBI:17509"/>
        <dbReference type="ChEBI" id="CHEBI:59789"/>
        <dbReference type="ChEBI" id="CHEBI:65315"/>
        <dbReference type="ChEBI" id="CHEBI:82930"/>
        <dbReference type="EC" id="2.5.1.25"/>
    </reaction>
</comment>
<dbReference type="InterPro" id="IPR005636">
    <property type="entry name" value="DTW"/>
</dbReference>
<evidence type="ECO:0000256" key="10">
    <source>
        <dbReference type="ARBA" id="ARBA00022968"/>
    </source>
</evidence>
<keyword evidence="9" id="KW-0819">tRNA processing</keyword>
<name>A0A914GUU2_GLORO</name>
<dbReference type="SUPFAM" id="SSF53448">
    <property type="entry name" value="Nucleotide-diphospho-sugar transferases"/>
    <property type="match status" value="1"/>
</dbReference>
<dbReference type="CDD" id="cd00899">
    <property type="entry name" value="b4GalT"/>
    <property type="match status" value="1"/>
</dbReference>
<protein>
    <recommendedName>
        <fullName evidence="4">tRNA-uridine aminocarboxypropyltransferase</fullName>
        <ecNumber evidence="4">2.5.1.25</ecNumber>
    </recommendedName>
</protein>
<dbReference type="WBParaSite" id="Gr19_v10_g10594.t1">
    <property type="protein sequence ID" value="Gr19_v10_g10594.t1"/>
    <property type="gene ID" value="Gr19_v10_g10594"/>
</dbReference>
<keyword evidence="5" id="KW-0328">Glycosyltransferase</keyword>
<keyword evidence="13" id="KW-0325">Glycoprotein</keyword>
<dbReference type="GO" id="GO:0008378">
    <property type="term" value="F:galactosyltransferase activity"/>
    <property type="evidence" value="ECO:0007669"/>
    <property type="project" value="TreeGrafter"/>
</dbReference>
<keyword evidence="18" id="KW-1185">Reference proteome</keyword>
<dbReference type="InterPro" id="IPR003859">
    <property type="entry name" value="Galactosyl_T"/>
</dbReference>
<reference evidence="19" key="1">
    <citation type="submission" date="2022-11" db="UniProtKB">
        <authorList>
            <consortium name="WormBaseParasite"/>
        </authorList>
    </citation>
    <scope>IDENTIFICATION</scope>
</reference>
<dbReference type="EC" id="2.5.1.25" evidence="4"/>
<evidence type="ECO:0000256" key="14">
    <source>
        <dbReference type="ARBA" id="ARBA00048718"/>
    </source>
</evidence>
<feature type="domain" description="DTW" evidence="17">
    <location>
        <begin position="36"/>
        <end position="259"/>
    </location>
</feature>
<keyword evidence="11 16" id="KW-1133">Transmembrane helix</keyword>
<dbReference type="Proteomes" id="UP000887572">
    <property type="component" value="Unplaced"/>
</dbReference>
<feature type="compositionally biased region" description="Acidic residues" evidence="15">
    <location>
        <begin position="217"/>
        <end position="227"/>
    </location>
</feature>
<dbReference type="InterPro" id="IPR027791">
    <property type="entry name" value="Galactosyl_T_C"/>
</dbReference>
<dbReference type="Pfam" id="PF02709">
    <property type="entry name" value="Glyco_transf_7C"/>
    <property type="match status" value="1"/>
</dbReference>
<dbReference type="Pfam" id="PF13733">
    <property type="entry name" value="Glyco_transf_7N"/>
    <property type="match status" value="1"/>
</dbReference>
<dbReference type="GO" id="GO:0016432">
    <property type="term" value="F:tRNA-uridine aminocarboxypropyltransferase activity"/>
    <property type="evidence" value="ECO:0007669"/>
    <property type="project" value="UniProtKB-EC"/>
</dbReference>
<dbReference type="GO" id="GO:0006688">
    <property type="term" value="P:glycosphingolipid biosynthetic process"/>
    <property type="evidence" value="ECO:0007669"/>
    <property type="project" value="TreeGrafter"/>
</dbReference>
<dbReference type="PANTHER" id="PTHR19300:SF57">
    <property type="entry name" value="BETA-1,4-N-ACETYLGALACTOSAMINYLTRANSFERASE"/>
    <property type="match status" value="1"/>
</dbReference>
<sequence>MERENVPIIFNFNLNSFCPLEAITERQNCSECGRKRMYFCYDCKIYVGSVGSMAPRVELPLRVDIVKHRHELNSKSTAIHALLISPTQTRMFDKFEEVPNYALEAPNSENVVVLFPSKNSLSIEQFVRENGPIRRIVVLDSTWNTVGQLKNIPNLAKLPWVHLRRHTTNYWRPQNGLSPDHLATIEAIYYACLECRETERNWGNKMRRERLGGGGERDDEAEEEEERGEDKNGRKDDDDLDNLLFWFYFFRNMVMRPDPSQLRRYQLSPRKGPVSALGSIHCVRRQWRFLLLLVALLSVTFTFGFWTFQSDGSVSPPYNKLEQFVSIGDAFANSSTRKNVTNGAITTIQSSTAFIGISESHSDNKTRFFGGTPTAKALETNFLKNATETANASQIFVNPPRQSNNSFLSICADPPPGLVGPIPVWMDEPGFNELSKLYPRVRTGGHNWPDNCTARHRVAIIVPYRDRETHLRIFLHNLHFLLTKQQLDYAIFVVEQANNQTFNRGKLMNVGFVEASLLYDWQCFIFHDVDLLPEDDRNLYSCPEHPRHMSAAVDKFNYVLPYAQIFGGATAMTREQFARVNGFSNDYWGWGGEDDDIANRISYAGYKISRYPKIIARYKMIKHEQERMNPKNDCRWDILGKTKQRWRHDGLSSLNYTVLTTTFHRLYTNIVVDLLERDSRSALADEHISQKPRKGC</sequence>
<evidence type="ECO:0000256" key="4">
    <source>
        <dbReference type="ARBA" id="ARBA00012386"/>
    </source>
</evidence>
<evidence type="ECO:0000256" key="13">
    <source>
        <dbReference type="ARBA" id="ARBA00023180"/>
    </source>
</evidence>
<evidence type="ECO:0000256" key="15">
    <source>
        <dbReference type="SAM" id="MobiDB-lite"/>
    </source>
</evidence>
<dbReference type="Pfam" id="PF03942">
    <property type="entry name" value="DTW"/>
    <property type="match status" value="1"/>
</dbReference>
<keyword evidence="8 16" id="KW-0812">Transmembrane</keyword>
<evidence type="ECO:0000256" key="3">
    <source>
        <dbReference type="ARBA" id="ARBA00005735"/>
    </source>
</evidence>
<keyword evidence="10" id="KW-0735">Signal-anchor</keyword>
<evidence type="ECO:0000256" key="9">
    <source>
        <dbReference type="ARBA" id="ARBA00022694"/>
    </source>
</evidence>
<feature type="region of interest" description="Disordered" evidence="15">
    <location>
        <begin position="207"/>
        <end position="235"/>
    </location>
</feature>
<comment type="similarity">
    <text evidence="3">Belongs to the glycosyltransferase 7 family.</text>
</comment>
<evidence type="ECO:0000256" key="6">
    <source>
        <dbReference type="ARBA" id="ARBA00022679"/>
    </source>
</evidence>
<dbReference type="GO" id="GO:0008033">
    <property type="term" value="P:tRNA processing"/>
    <property type="evidence" value="ECO:0007669"/>
    <property type="project" value="UniProtKB-KW"/>
</dbReference>
<evidence type="ECO:0000256" key="12">
    <source>
        <dbReference type="ARBA" id="ARBA00023136"/>
    </source>
</evidence>
<organism evidence="18 19">
    <name type="scientific">Globodera rostochiensis</name>
    <name type="common">Golden nematode worm</name>
    <name type="synonym">Heterodera rostochiensis</name>
    <dbReference type="NCBI Taxonomy" id="31243"/>
    <lineage>
        <taxon>Eukaryota</taxon>
        <taxon>Metazoa</taxon>
        <taxon>Ecdysozoa</taxon>
        <taxon>Nematoda</taxon>
        <taxon>Chromadorea</taxon>
        <taxon>Rhabditida</taxon>
        <taxon>Tylenchina</taxon>
        <taxon>Tylenchomorpha</taxon>
        <taxon>Tylenchoidea</taxon>
        <taxon>Heteroderidae</taxon>
        <taxon>Heteroderinae</taxon>
        <taxon>Globodera</taxon>
    </lineage>
</organism>
<keyword evidence="12 16" id="KW-0472">Membrane</keyword>
<comment type="pathway">
    <text evidence="2">Protein modification; protein glycosylation.</text>
</comment>
<keyword evidence="6" id="KW-0808">Transferase</keyword>
<dbReference type="InterPro" id="IPR029044">
    <property type="entry name" value="Nucleotide-diphossugar_trans"/>
</dbReference>